<sequence>MESPDIYIGVWRDCSTAGLDANILTLPLPSARYLISALTFLLTLAVMSYWTIAACVLHQYRVSPTQSVDPFHVQLQVLLRNVETPTAALWDMWKIHQAWKETEVRQRNRILLTALVSGNHCGGDSPS</sequence>
<gene>
    <name evidence="2" type="ORF">B0J13DRAFT_434705</name>
</gene>
<evidence type="ECO:0000313" key="3">
    <source>
        <dbReference type="Proteomes" id="UP000717696"/>
    </source>
</evidence>
<keyword evidence="1" id="KW-0472">Membrane</keyword>
<accession>A0A9P9JGL7</accession>
<evidence type="ECO:0000313" key="2">
    <source>
        <dbReference type="EMBL" id="KAH7157248.1"/>
    </source>
</evidence>
<dbReference type="OrthoDB" id="3540210at2759"/>
<proteinExistence type="predicted"/>
<evidence type="ECO:0000256" key="1">
    <source>
        <dbReference type="SAM" id="Phobius"/>
    </source>
</evidence>
<organism evidence="2 3">
    <name type="scientific">Dactylonectria estremocensis</name>
    <dbReference type="NCBI Taxonomy" id="1079267"/>
    <lineage>
        <taxon>Eukaryota</taxon>
        <taxon>Fungi</taxon>
        <taxon>Dikarya</taxon>
        <taxon>Ascomycota</taxon>
        <taxon>Pezizomycotina</taxon>
        <taxon>Sordariomycetes</taxon>
        <taxon>Hypocreomycetidae</taxon>
        <taxon>Hypocreales</taxon>
        <taxon>Nectriaceae</taxon>
        <taxon>Dactylonectria</taxon>
    </lineage>
</organism>
<feature type="transmembrane region" description="Helical" evidence="1">
    <location>
        <begin position="33"/>
        <end position="57"/>
    </location>
</feature>
<protein>
    <submittedName>
        <fullName evidence="2">Uncharacterized protein</fullName>
    </submittedName>
</protein>
<keyword evidence="1" id="KW-1133">Transmembrane helix</keyword>
<name>A0A9P9JGL7_9HYPO</name>
<keyword evidence="1" id="KW-0812">Transmembrane</keyword>
<dbReference type="AlphaFoldDB" id="A0A9P9JGL7"/>
<dbReference type="Proteomes" id="UP000717696">
    <property type="component" value="Unassembled WGS sequence"/>
</dbReference>
<reference evidence="2" key="1">
    <citation type="journal article" date="2021" name="Nat. Commun.">
        <title>Genetic determinants of endophytism in the Arabidopsis root mycobiome.</title>
        <authorList>
            <person name="Mesny F."/>
            <person name="Miyauchi S."/>
            <person name="Thiergart T."/>
            <person name="Pickel B."/>
            <person name="Atanasova L."/>
            <person name="Karlsson M."/>
            <person name="Huettel B."/>
            <person name="Barry K.W."/>
            <person name="Haridas S."/>
            <person name="Chen C."/>
            <person name="Bauer D."/>
            <person name="Andreopoulos W."/>
            <person name="Pangilinan J."/>
            <person name="LaButti K."/>
            <person name="Riley R."/>
            <person name="Lipzen A."/>
            <person name="Clum A."/>
            <person name="Drula E."/>
            <person name="Henrissat B."/>
            <person name="Kohler A."/>
            <person name="Grigoriev I.V."/>
            <person name="Martin F.M."/>
            <person name="Hacquard S."/>
        </authorList>
    </citation>
    <scope>NUCLEOTIDE SEQUENCE</scope>
    <source>
        <strain evidence="2">MPI-CAGE-AT-0021</strain>
    </source>
</reference>
<dbReference type="EMBL" id="JAGMUU010000003">
    <property type="protein sequence ID" value="KAH7157248.1"/>
    <property type="molecule type" value="Genomic_DNA"/>
</dbReference>
<keyword evidence="3" id="KW-1185">Reference proteome</keyword>
<comment type="caution">
    <text evidence="2">The sequence shown here is derived from an EMBL/GenBank/DDBJ whole genome shotgun (WGS) entry which is preliminary data.</text>
</comment>